<protein>
    <submittedName>
        <fullName evidence="2">Uncharacterized protein</fullName>
    </submittedName>
</protein>
<gene>
    <name evidence="2" type="ORF">ACFPZ3_66665</name>
</gene>
<sequence>MRPRHLLLTVLLACLSMTCIGVSPAAAAPLKAQSADVYLGGVDLSGYCRSLGYTGARLKAPNGIADWRCYIHGPAGVDTEANLSVIDACRYQFAPLVTAGYPVTAQANGNSGGEWKCHATAGQSEALPRMDLRSFCVSIGYTDARHGGGNVTGWSCVRTGTSIPLDLHAACAYQHRDRVAQGWSLVAVWESFGGWNRIGCMSVHA</sequence>
<name>A0ABW1DE99_9ACTN</name>
<dbReference type="RefSeq" id="WP_379524703.1">
    <property type="nucleotide sequence ID" value="NZ_JBHSPA010000121.1"/>
</dbReference>
<dbReference type="EMBL" id="JBHSPA010000121">
    <property type="protein sequence ID" value="MFC5835283.1"/>
    <property type="molecule type" value="Genomic_DNA"/>
</dbReference>
<evidence type="ECO:0000256" key="1">
    <source>
        <dbReference type="SAM" id="SignalP"/>
    </source>
</evidence>
<evidence type="ECO:0000313" key="2">
    <source>
        <dbReference type="EMBL" id="MFC5835283.1"/>
    </source>
</evidence>
<proteinExistence type="predicted"/>
<accession>A0ABW1DE99</accession>
<organism evidence="2 3">
    <name type="scientific">Nonomuraea insulae</name>
    <dbReference type="NCBI Taxonomy" id="1616787"/>
    <lineage>
        <taxon>Bacteria</taxon>
        <taxon>Bacillati</taxon>
        <taxon>Actinomycetota</taxon>
        <taxon>Actinomycetes</taxon>
        <taxon>Streptosporangiales</taxon>
        <taxon>Streptosporangiaceae</taxon>
        <taxon>Nonomuraea</taxon>
    </lineage>
</organism>
<comment type="caution">
    <text evidence="2">The sequence shown here is derived from an EMBL/GenBank/DDBJ whole genome shotgun (WGS) entry which is preliminary data.</text>
</comment>
<feature type="signal peptide" evidence="1">
    <location>
        <begin position="1"/>
        <end position="27"/>
    </location>
</feature>
<dbReference type="Proteomes" id="UP001596058">
    <property type="component" value="Unassembled WGS sequence"/>
</dbReference>
<feature type="chain" id="PRO_5046360561" evidence="1">
    <location>
        <begin position="28"/>
        <end position="205"/>
    </location>
</feature>
<keyword evidence="3" id="KW-1185">Reference proteome</keyword>
<evidence type="ECO:0000313" key="3">
    <source>
        <dbReference type="Proteomes" id="UP001596058"/>
    </source>
</evidence>
<keyword evidence="1" id="KW-0732">Signal</keyword>
<reference evidence="3" key="1">
    <citation type="journal article" date="2019" name="Int. J. Syst. Evol. Microbiol.">
        <title>The Global Catalogue of Microorganisms (GCM) 10K type strain sequencing project: providing services to taxonomists for standard genome sequencing and annotation.</title>
        <authorList>
            <consortium name="The Broad Institute Genomics Platform"/>
            <consortium name="The Broad Institute Genome Sequencing Center for Infectious Disease"/>
            <person name="Wu L."/>
            <person name="Ma J."/>
        </authorList>
    </citation>
    <scope>NUCLEOTIDE SEQUENCE [LARGE SCALE GENOMIC DNA]</scope>
    <source>
        <strain evidence="3">CCUG 53903</strain>
    </source>
</reference>